<feature type="transmembrane region" description="Helical" evidence="1">
    <location>
        <begin position="58"/>
        <end position="80"/>
    </location>
</feature>
<keyword evidence="1" id="KW-1133">Transmembrane helix</keyword>
<sequence>MASWGSSLRITRSSRREHYPRIDDEKSLRREYSYICGSRLRIWDTGLHFKPQEGMEGWFITFLCGPLLSIMIEVPKTLLLMTEKRTRQMREVL</sequence>
<accession>A0A9P6MLB5</accession>
<gene>
    <name evidence="2" type="ORF">BGZ65_002700</name>
</gene>
<proteinExistence type="predicted"/>
<keyword evidence="1" id="KW-0812">Transmembrane</keyword>
<dbReference type="EMBL" id="JAAAHW010000045">
    <property type="protein sequence ID" value="KAG0006861.1"/>
    <property type="molecule type" value="Genomic_DNA"/>
</dbReference>
<protein>
    <submittedName>
        <fullName evidence="2">Uncharacterized protein</fullName>
    </submittedName>
</protein>
<dbReference type="Proteomes" id="UP000749646">
    <property type="component" value="Unassembled WGS sequence"/>
</dbReference>
<keyword evidence="1" id="KW-0472">Membrane</keyword>
<reference evidence="2" key="1">
    <citation type="journal article" date="2020" name="Fungal Divers.">
        <title>Resolving the Mortierellaceae phylogeny through synthesis of multi-gene phylogenetics and phylogenomics.</title>
        <authorList>
            <person name="Vandepol N."/>
            <person name="Liber J."/>
            <person name="Desiro A."/>
            <person name="Na H."/>
            <person name="Kennedy M."/>
            <person name="Barry K."/>
            <person name="Grigoriev I.V."/>
            <person name="Miller A.N."/>
            <person name="O'Donnell K."/>
            <person name="Stajich J.E."/>
            <person name="Bonito G."/>
        </authorList>
    </citation>
    <scope>NUCLEOTIDE SEQUENCE</scope>
    <source>
        <strain evidence="2">MES-2147</strain>
    </source>
</reference>
<organism evidence="2 3">
    <name type="scientific">Modicella reniformis</name>
    <dbReference type="NCBI Taxonomy" id="1440133"/>
    <lineage>
        <taxon>Eukaryota</taxon>
        <taxon>Fungi</taxon>
        <taxon>Fungi incertae sedis</taxon>
        <taxon>Mucoromycota</taxon>
        <taxon>Mortierellomycotina</taxon>
        <taxon>Mortierellomycetes</taxon>
        <taxon>Mortierellales</taxon>
        <taxon>Mortierellaceae</taxon>
        <taxon>Modicella</taxon>
    </lineage>
</organism>
<evidence type="ECO:0000313" key="2">
    <source>
        <dbReference type="EMBL" id="KAG0006861.1"/>
    </source>
</evidence>
<comment type="caution">
    <text evidence="2">The sequence shown here is derived from an EMBL/GenBank/DDBJ whole genome shotgun (WGS) entry which is preliminary data.</text>
</comment>
<dbReference type="AlphaFoldDB" id="A0A9P6MLB5"/>
<keyword evidence="3" id="KW-1185">Reference proteome</keyword>
<evidence type="ECO:0000256" key="1">
    <source>
        <dbReference type="SAM" id="Phobius"/>
    </source>
</evidence>
<evidence type="ECO:0000313" key="3">
    <source>
        <dbReference type="Proteomes" id="UP000749646"/>
    </source>
</evidence>
<name>A0A9P6MLB5_9FUNG</name>